<keyword evidence="2 8" id="KW-0863">Zinc-finger</keyword>
<feature type="compositionally biased region" description="Basic and acidic residues" evidence="10">
    <location>
        <begin position="59"/>
        <end position="69"/>
    </location>
</feature>
<keyword evidence="1 9" id="KW-0479">Metal-binding</keyword>
<keyword evidence="6 9" id="KW-0804">Transcription</keyword>
<dbReference type="PANTHER" id="PTHR31992">
    <property type="entry name" value="DOF ZINC FINGER PROTEIN DOF1.4-RELATED"/>
    <property type="match status" value="1"/>
</dbReference>
<dbReference type="GO" id="GO:0003677">
    <property type="term" value="F:DNA binding"/>
    <property type="evidence" value="ECO:0007669"/>
    <property type="project" value="UniProtKB-UniRule"/>
</dbReference>
<name>A0AAF1BCD2_DAUCS</name>
<feature type="compositionally biased region" description="Low complexity" evidence="10">
    <location>
        <begin position="279"/>
        <end position="294"/>
    </location>
</feature>
<dbReference type="KEGG" id="dcr:108201198"/>
<evidence type="ECO:0000313" key="12">
    <source>
        <dbReference type="EMBL" id="WOH14479.1"/>
    </source>
</evidence>
<feature type="compositionally biased region" description="Low complexity" evidence="10">
    <location>
        <begin position="229"/>
        <end position="269"/>
    </location>
</feature>
<dbReference type="InterPro" id="IPR003851">
    <property type="entry name" value="Znf_Dof"/>
</dbReference>
<evidence type="ECO:0000256" key="5">
    <source>
        <dbReference type="ARBA" id="ARBA00023125"/>
    </source>
</evidence>
<dbReference type="PANTHER" id="PTHR31992:SF141">
    <property type="entry name" value="DOF ZINC FINGER PROTEIN DOF1.4"/>
    <property type="match status" value="1"/>
</dbReference>
<dbReference type="InterPro" id="IPR045174">
    <property type="entry name" value="Dof"/>
</dbReference>
<comment type="subcellular location">
    <subcellularLocation>
        <location evidence="8 9">Nucleus</location>
    </subcellularLocation>
</comment>
<dbReference type="AlphaFoldDB" id="A0AAF1BCD2"/>
<evidence type="ECO:0000256" key="1">
    <source>
        <dbReference type="ARBA" id="ARBA00022723"/>
    </source>
</evidence>
<dbReference type="PROSITE" id="PS50884">
    <property type="entry name" value="ZF_DOF_2"/>
    <property type="match status" value="1"/>
</dbReference>
<dbReference type="GO" id="GO:0003700">
    <property type="term" value="F:DNA-binding transcription factor activity"/>
    <property type="evidence" value="ECO:0007669"/>
    <property type="project" value="UniProtKB-UniRule"/>
</dbReference>
<evidence type="ECO:0000256" key="10">
    <source>
        <dbReference type="SAM" id="MobiDB-lite"/>
    </source>
</evidence>
<keyword evidence="5 8" id="KW-0238">DNA-binding</keyword>
<evidence type="ECO:0000259" key="11">
    <source>
        <dbReference type="PROSITE" id="PS50884"/>
    </source>
</evidence>
<evidence type="ECO:0000313" key="13">
    <source>
        <dbReference type="Proteomes" id="UP000077755"/>
    </source>
</evidence>
<proteinExistence type="predicted"/>
<reference evidence="12" key="2">
    <citation type="submission" date="2022-03" db="EMBL/GenBank/DDBJ databases">
        <title>Draft title - Genomic analysis of global carrot germplasm unveils the trajectory of domestication and the origin of high carotenoid orange carrot.</title>
        <authorList>
            <person name="Iorizzo M."/>
            <person name="Ellison S."/>
            <person name="Senalik D."/>
            <person name="Macko-Podgorni A."/>
            <person name="Grzebelus D."/>
            <person name="Bostan H."/>
            <person name="Rolling W."/>
            <person name="Curaba J."/>
            <person name="Simon P."/>
        </authorList>
    </citation>
    <scope>NUCLEOTIDE SEQUENCE</scope>
    <source>
        <tissue evidence="12">Leaf</tissue>
    </source>
</reference>
<evidence type="ECO:0000256" key="8">
    <source>
        <dbReference type="PROSITE-ProRule" id="PRU00071"/>
    </source>
</evidence>
<dbReference type="GO" id="GO:0005634">
    <property type="term" value="C:nucleus"/>
    <property type="evidence" value="ECO:0007669"/>
    <property type="project" value="UniProtKB-SubCell"/>
</dbReference>
<organism evidence="12 13">
    <name type="scientific">Daucus carota subsp. sativus</name>
    <name type="common">Carrot</name>
    <dbReference type="NCBI Taxonomy" id="79200"/>
    <lineage>
        <taxon>Eukaryota</taxon>
        <taxon>Viridiplantae</taxon>
        <taxon>Streptophyta</taxon>
        <taxon>Embryophyta</taxon>
        <taxon>Tracheophyta</taxon>
        <taxon>Spermatophyta</taxon>
        <taxon>Magnoliopsida</taxon>
        <taxon>eudicotyledons</taxon>
        <taxon>Gunneridae</taxon>
        <taxon>Pentapetalae</taxon>
        <taxon>asterids</taxon>
        <taxon>campanulids</taxon>
        <taxon>Apiales</taxon>
        <taxon>Apiaceae</taxon>
        <taxon>Apioideae</taxon>
        <taxon>Scandiceae</taxon>
        <taxon>Daucinae</taxon>
        <taxon>Daucus</taxon>
        <taxon>Daucus sect. Daucus</taxon>
    </lineage>
</organism>
<reference evidence="12" key="1">
    <citation type="journal article" date="2016" name="Nat. Genet.">
        <title>A high-quality carrot genome assembly provides new insights into carotenoid accumulation and asterid genome evolution.</title>
        <authorList>
            <person name="Iorizzo M."/>
            <person name="Ellison S."/>
            <person name="Senalik D."/>
            <person name="Zeng P."/>
            <person name="Satapoomin P."/>
            <person name="Huang J."/>
            <person name="Bowman M."/>
            <person name="Iovene M."/>
            <person name="Sanseverino W."/>
            <person name="Cavagnaro P."/>
            <person name="Yildiz M."/>
            <person name="Macko-Podgorni A."/>
            <person name="Moranska E."/>
            <person name="Grzebelus E."/>
            <person name="Grzebelus D."/>
            <person name="Ashrafi H."/>
            <person name="Zheng Z."/>
            <person name="Cheng S."/>
            <person name="Spooner D."/>
            <person name="Van Deynze A."/>
            <person name="Simon P."/>
        </authorList>
    </citation>
    <scope>NUCLEOTIDE SEQUENCE</scope>
    <source>
        <tissue evidence="12">Leaf</tissue>
    </source>
</reference>
<comment type="function">
    <text evidence="9">Transcription factor that binds specifically to a 5'-AA[AG]G-3' consensus core sequence.</text>
</comment>
<keyword evidence="4 9" id="KW-0805">Transcription regulation</keyword>
<keyword evidence="13" id="KW-1185">Reference proteome</keyword>
<evidence type="ECO:0000256" key="9">
    <source>
        <dbReference type="RuleBase" id="RU369094"/>
    </source>
</evidence>
<evidence type="ECO:0000256" key="4">
    <source>
        <dbReference type="ARBA" id="ARBA00023015"/>
    </source>
</evidence>
<dbReference type="GO" id="GO:0008270">
    <property type="term" value="F:zinc ion binding"/>
    <property type="evidence" value="ECO:0007669"/>
    <property type="project" value="UniProtKB-KW"/>
</dbReference>
<evidence type="ECO:0000256" key="7">
    <source>
        <dbReference type="ARBA" id="ARBA00023242"/>
    </source>
</evidence>
<accession>A0AAF1BCD2</accession>
<feature type="domain" description="Dof-type" evidence="11">
    <location>
        <begin position="12"/>
        <end position="66"/>
    </location>
</feature>
<sequence length="294" mass="32061">MANPNSEMEQNLRCPRCDSEETKFAYFNNNKTSQPRYRCKSCKKLWTHGGQVRDISSNGEERRVNRSRDSSPAIVSSAPPPPPLSSSMTSAGGIINETGRLNLTRPPPNHNQPPLKFVRMDIQNLSIKPLEPPHDVGQNNIVQQNQQVLIENYSQGFHAQQTPRNPLDIAWGNQSFLNTTHSSNYIEPNINTFGNNPIGGSTGGPSGSWGWSSAPVHLYIEPTNAHTFGENNNGMGGPNSNPSGLSSSAWSSSPPSYYIEPNNAWNNNNPTDGSARDPSGSSSGAWSSRAWSSN</sequence>
<protein>
    <recommendedName>
        <fullName evidence="9">Dof zinc finger protein</fullName>
    </recommendedName>
</protein>
<feature type="region of interest" description="Disordered" evidence="10">
    <location>
        <begin position="50"/>
        <end position="92"/>
    </location>
</feature>
<feature type="region of interest" description="Disordered" evidence="10">
    <location>
        <begin position="228"/>
        <end position="294"/>
    </location>
</feature>
<gene>
    <name evidence="12" type="ORF">DCAR_0933998</name>
</gene>
<dbReference type="Proteomes" id="UP000077755">
    <property type="component" value="Chromosome 9"/>
</dbReference>
<evidence type="ECO:0000256" key="3">
    <source>
        <dbReference type="ARBA" id="ARBA00022833"/>
    </source>
</evidence>
<evidence type="ECO:0000256" key="2">
    <source>
        <dbReference type="ARBA" id="ARBA00022771"/>
    </source>
</evidence>
<dbReference type="Pfam" id="PF02701">
    <property type="entry name" value="Zn_ribbon_Dof"/>
    <property type="match status" value="1"/>
</dbReference>
<keyword evidence="3 9" id="KW-0862">Zinc</keyword>
<keyword evidence="7 8" id="KW-0539">Nucleus</keyword>
<evidence type="ECO:0000256" key="6">
    <source>
        <dbReference type="ARBA" id="ARBA00023163"/>
    </source>
</evidence>
<dbReference type="EMBL" id="CP093351">
    <property type="protein sequence ID" value="WOH14479.1"/>
    <property type="molecule type" value="Genomic_DNA"/>
</dbReference>